<dbReference type="VEuPathDB" id="GiardiaDB:GMRT_15271"/>
<feature type="domain" description="STL11/RBM22-like N-terminal" evidence="2">
    <location>
        <begin position="16"/>
        <end position="68"/>
    </location>
</feature>
<keyword evidence="1" id="KW-0694">RNA-binding</keyword>
<reference evidence="3 4" key="1">
    <citation type="submission" date="2019-05" db="EMBL/GenBank/DDBJ databases">
        <title>The compact genome of Giardia muris reveals important steps in the evolution of intestinal protozoan parasites.</title>
        <authorList>
            <person name="Xu F."/>
            <person name="Jimenez-Gonzalez A."/>
            <person name="Einarsson E."/>
            <person name="Astvaldsson A."/>
            <person name="Peirasmaki D."/>
            <person name="Eckmann L."/>
            <person name="Andersson J.O."/>
            <person name="Svard S.G."/>
            <person name="Jerlstrom-Hultqvist J."/>
        </authorList>
    </citation>
    <scope>NUCLEOTIDE SEQUENCE [LARGE SCALE GENOMIC DNA]</scope>
    <source>
        <strain evidence="3 4">Roberts-Thomson</strain>
    </source>
</reference>
<dbReference type="GO" id="GO:0003723">
    <property type="term" value="F:RNA binding"/>
    <property type="evidence" value="ECO:0007669"/>
    <property type="project" value="UniProtKB-KW"/>
</dbReference>
<accession>A0A4Z1T5S3</accession>
<gene>
    <name evidence="3" type="ORF">GMRT_15271</name>
</gene>
<dbReference type="Proteomes" id="UP000315496">
    <property type="component" value="Chromosome 3"/>
</dbReference>
<evidence type="ECO:0000313" key="4">
    <source>
        <dbReference type="Proteomes" id="UP000315496"/>
    </source>
</evidence>
<dbReference type="InterPro" id="IPR048995">
    <property type="entry name" value="STL11/RBM22-like_N"/>
</dbReference>
<name>A0A4Z1T5S3_GIAMU</name>
<evidence type="ECO:0000313" key="3">
    <source>
        <dbReference type="EMBL" id="TNJ27879.1"/>
    </source>
</evidence>
<dbReference type="EMBL" id="VDLU01000003">
    <property type="protein sequence ID" value="TNJ27879.1"/>
    <property type="molecule type" value="Genomic_DNA"/>
</dbReference>
<dbReference type="AlphaFoldDB" id="A0A4Z1T5S3"/>
<evidence type="ECO:0000259" key="2">
    <source>
        <dbReference type="Pfam" id="PF21369"/>
    </source>
</evidence>
<protein>
    <recommendedName>
        <fullName evidence="2">STL11/RBM22-like N-terminal domain-containing protein</fullName>
    </recommendedName>
</protein>
<comment type="caution">
    <text evidence="3">The sequence shown here is derived from an EMBL/GenBank/DDBJ whole genome shotgun (WGS) entry which is preliminary data.</text>
</comment>
<sequence>MLLCALCTAYGGREPVLKRRVQRQECLLCETPFEGYHFYQPERWGAKLSLLICEECAGLRASCQACFNALDGTGHERMLITRKSILNRVDILVENKRLKYGAFYRSVVGHLSLRLSTAGAISPEQVLTCYREVSQQDPNAHHIVLLFRVGANELVPQEVLSTLGSYLKRNRLSLCLLISQIGKPYETLMGERVEPYKREFVVNVGCLTPSFGISRFGIATEHLFATYILFRELTIWSIQPEIVLGKNTPESMRDFATHPTISFTLSGSSAPL</sequence>
<proteinExistence type="predicted"/>
<keyword evidence="4" id="KW-1185">Reference proteome</keyword>
<evidence type="ECO:0000256" key="1">
    <source>
        <dbReference type="ARBA" id="ARBA00022884"/>
    </source>
</evidence>
<dbReference type="Pfam" id="PF21369">
    <property type="entry name" value="STL11_N"/>
    <property type="match status" value="1"/>
</dbReference>
<organism evidence="3 4">
    <name type="scientific">Giardia muris</name>
    <dbReference type="NCBI Taxonomy" id="5742"/>
    <lineage>
        <taxon>Eukaryota</taxon>
        <taxon>Metamonada</taxon>
        <taxon>Diplomonadida</taxon>
        <taxon>Hexamitidae</taxon>
        <taxon>Giardiinae</taxon>
        <taxon>Giardia</taxon>
    </lineage>
</organism>